<dbReference type="GO" id="GO:0051537">
    <property type="term" value="F:2 iron, 2 sulfur cluster binding"/>
    <property type="evidence" value="ECO:0007669"/>
    <property type="project" value="UniProtKB-KW"/>
</dbReference>
<keyword evidence="8" id="KW-0411">Iron-sulfur</keyword>
<dbReference type="SUPFAM" id="SSF52343">
    <property type="entry name" value="Ferredoxin reductase-like, C-terminal NADP-linked domain"/>
    <property type="match status" value="1"/>
</dbReference>
<dbReference type="PRINTS" id="PR00410">
    <property type="entry name" value="PHEHYDRXLASE"/>
</dbReference>
<dbReference type="EMBL" id="QZCG01000001">
    <property type="protein sequence ID" value="RJE89444.1"/>
    <property type="molecule type" value="Genomic_DNA"/>
</dbReference>
<dbReference type="AlphaFoldDB" id="A0A418T882"/>
<dbReference type="InterPro" id="IPR001041">
    <property type="entry name" value="2Fe-2S_ferredoxin-type"/>
</dbReference>
<feature type="domain" description="2Fe-2S ferredoxin-type" evidence="10">
    <location>
        <begin position="260"/>
        <end position="345"/>
    </location>
</feature>
<dbReference type="Pfam" id="PF00970">
    <property type="entry name" value="FAD_binding_6"/>
    <property type="match status" value="1"/>
</dbReference>
<dbReference type="Pfam" id="PF00111">
    <property type="entry name" value="Fer2"/>
    <property type="match status" value="1"/>
</dbReference>
<dbReference type="Gene3D" id="2.40.30.10">
    <property type="entry name" value="Translation factors"/>
    <property type="match status" value="1"/>
</dbReference>
<dbReference type="PANTHER" id="PTHR47354:SF6">
    <property type="entry name" value="NADH OXIDOREDUCTASE HCR"/>
    <property type="match status" value="1"/>
</dbReference>
<dbReference type="InterPro" id="IPR039261">
    <property type="entry name" value="FNR_nucleotide-bd"/>
</dbReference>
<dbReference type="InterPro" id="IPR017938">
    <property type="entry name" value="Riboflavin_synthase-like_b-brl"/>
</dbReference>
<dbReference type="PANTHER" id="PTHR47354">
    <property type="entry name" value="NADH OXIDOREDUCTASE HCR"/>
    <property type="match status" value="1"/>
</dbReference>
<evidence type="ECO:0000256" key="3">
    <source>
        <dbReference type="ARBA" id="ARBA00022714"/>
    </source>
</evidence>
<evidence type="ECO:0000256" key="8">
    <source>
        <dbReference type="ARBA" id="ARBA00023014"/>
    </source>
</evidence>
<evidence type="ECO:0000256" key="9">
    <source>
        <dbReference type="ARBA" id="ARBA00061434"/>
    </source>
</evidence>
<feature type="domain" description="FAD-binding FR-type" evidence="11">
    <location>
        <begin position="8"/>
        <end position="108"/>
    </location>
</feature>
<name>A0A418T882_9RHOB</name>
<reference evidence="13" key="1">
    <citation type="submission" date="2018-09" db="EMBL/GenBank/DDBJ databases">
        <title>Acidovorax cavernicola nov. sp. isolated from Gruta de las Maravillas (Aracena, Spain).</title>
        <authorList>
            <person name="Jurado V."/>
            <person name="Gutierrez-Patricio S."/>
            <person name="Gonzalez-Pimentel J.L."/>
            <person name="Miller A.Z."/>
            <person name="Laiz L."/>
            <person name="Saiz-Jimenez C."/>
        </authorList>
    </citation>
    <scope>NUCLEOTIDE SEQUENCE [LARGE SCALE GENOMIC DNA]</scope>
    <source>
        <strain evidence="13">1011MAR3C25</strain>
    </source>
</reference>
<evidence type="ECO:0000259" key="10">
    <source>
        <dbReference type="PROSITE" id="PS51085"/>
    </source>
</evidence>
<dbReference type="PROSITE" id="PS51384">
    <property type="entry name" value="FAD_FR"/>
    <property type="match status" value="1"/>
</dbReference>
<gene>
    <name evidence="12" type="ORF">D3P04_02105</name>
</gene>
<keyword evidence="3" id="KW-0001">2Fe-2S</keyword>
<keyword evidence="6" id="KW-0560">Oxidoreductase</keyword>
<dbReference type="GO" id="GO:0016491">
    <property type="term" value="F:oxidoreductase activity"/>
    <property type="evidence" value="ECO:0007669"/>
    <property type="project" value="UniProtKB-KW"/>
</dbReference>
<dbReference type="Gene3D" id="3.10.20.30">
    <property type="match status" value="1"/>
</dbReference>
<dbReference type="CDD" id="cd06215">
    <property type="entry name" value="FNR_iron_sulfur_binding_1"/>
    <property type="match status" value="1"/>
</dbReference>
<dbReference type="Pfam" id="PF00175">
    <property type="entry name" value="NAD_binding_1"/>
    <property type="match status" value="1"/>
</dbReference>
<evidence type="ECO:0000256" key="5">
    <source>
        <dbReference type="ARBA" id="ARBA00022827"/>
    </source>
</evidence>
<dbReference type="SUPFAM" id="SSF54292">
    <property type="entry name" value="2Fe-2S ferredoxin-like"/>
    <property type="match status" value="1"/>
</dbReference>
<dbReference type="SUPFAM" id="SSF63380">
    <property type="entry name" value="Riboflavin synthase domain-like"/>
    <property type="match status" value="1"/>
</dbReference>
<dbReference type="CDD" id="cd00207">
    <property type="entry name" value="fer2"/>
    <property type="match status" value="1"/>
</dbReference>
<dbReference type="InterPro" id="IPR001433">
    <property type="entry name" value="OxRdtase_FAD/NAD-bd"/>
</dbReference>
<dbReference type="InterPro" id="IPR017927">
    <property type="entry name" value="FAD-bd_FR_type"/>
</dbReference>
<evidence type="ECO:0000256" key="7">
    <source>
        <dbReference type="ARBA" id="ARBA00023004"/>
    </source>
</evidence>
<dbReference type="Proteomes" id="UP000284202">
    <property type="component" value="Unassembled WGS sequence"/>
</dbReference>
<evidence type="ECO:0000256" key="4">
    <source>
        <dbReference type="ARBA" id="ARBA00022723"/>
    </source>
</evidence>
<accession>A0A418T882</accession>
<keyword evidence="7" id="KW-0408">Iron</keyword>
<dbReference type="InterPro" id="IPR050415">
    <property type="entry name" value="MRET"/>
</dbReference>
<proteinExistence type="inferred from homology"/>
<evidence type="ECO:0000259" key="11">
    <source>
        <dbReference type="PROSITE" id="PS51384"/>
    </source>
</evidence>
<comment type="caution">
    <text evidence="12">The sequence shown here is derived from an EMBL/GenBank/DDBJ whole genome shotgun (WGS) entry which is preliminary data.</text>
</comment>
<evidence type="ECO:0000313" key="13">
    <source>
        <dbReference type="Proteomes" id="UP000284202"/>
    </source>
</evidence>
<dbReference type="InterPro" id="IPR008333">
    <property type="entry name" value="Cbr1-like_FAD-bd_dom"/>
</dbReference>
<dbReference type="InterPro" id="IPR012675">
    <property type="entry name" value="Beta-grasp_dom_sf"/>
</dbReference>
<dbReference type="RefSeq" id="WP_119745391.1">
    <property type="nucleotide sequence ID" value="NZ_QZCG01000001.1"/>
</dbReference>
<keyword evidence="4" id="KW-0479">Metal-binding</keyword>
<keyword evidence="5" id="KW-0274">FAD</keyword>
<evidence type="ECO:0000256" key="6">
    <source>
        <dbReference type="ARBA" id="ARBA00023002"/>
    </source>
</evidence>
<dbReference type="InterPro" id="IPR036010">
    <property type="entry name" value="2Fe-2S_ferredoxin-like_sf"/>
</dbReference>
<organism evidence="12 13">
    <name type="scientific">Paracoccus onubensis</name>
    <dbReference type="NCBI Taxonomy" id="1675788"/>
    <lineage>
        <taxon>Bacteria</taxon>
        <taxon>Pseudomonadati</taxon>
        <taxon>Pseudomonadota</taxon>
        <taxon>Alphaproteobacteria</taxon>
        <taxon>Rhodobacterales</taxon>
        <taxon>Paracoccaceae</taxon>
        <taxon>Paracoccus</taxon>
    </lineage>
</organism>
<keyword evidence="2" id="KW-0285">Flavoprotein</keyword>
<evidence type="ECO:0000313" key="12">
    <source>
        <dbReference type="EMBL" id="RJE89444.1"/>
    </source>
</evidence>
<protein>
    <submittedName>
        <fullName evidence="12">Hybrid-cluster NAD(P)-dependent oxidoreductase</fullName>
    </submittedName>
</protein>
<sequence>MDMRVPPKGQLSFACVSVRDETASIKTFRLRAGSGQVPVIPGQALVLKVPLSSGPVWRSFTVSGVRDGDLELTIKAQSEGGATRWLHDNFIAGCQVDARAPRGDFTLALRQQPELAFVSGGSGATPMMAMLRELAETEPQADVAWFHAARDPDEVLFAAELIELQRIMPRLTIAVTVSRTAPGWFGYRGRLNRRLMATAVPDFGRREVFCCGPQGFMQETQLIHAAEGGASSRFHTESFGGDTGPVATPVPASPVGVAGPSFQLKVNGRILAAAPDETLLQASLRQGVVIPCGCGEGRCGTCMVQLVSGDITASPNGGITQEEAESGYILACSSRATSDVEISMN</sequence>
<dbReference type="OrthoDB" id="9796486at2"/>
<comment type="cofactor">
    <cofactor evidence="1">
        <name>FAD</name>
        <dbReference type="ChEBI" id="CHEBI:57692"/>
    </cofactor>
</comment>
<dbReference type="Gene3D" id="3.40.50.80">
    <property type="entry name" value="Nucleotide-binding domain of ferredoxin-NADP reductase (FNR) module"/>
    <property type="match status" value="1"/>
</dbReference>
<evidence type="ECO:0000256" key="1">
    <source>
        <dbReference type="ARBA" id="ARBA00001974"/>
    </source>
</evidence>
<dbReference type="GO" id="GO:0046872">
    <property type="term" value="F:metal ion binding"/>
    <property type="evidence" value="ECO:0007669"/>
    <property type="project" value="UniProtKB-KW"/>
</dbReference>
<keyword evidence="13" id="KW-1185">Reference proteome</keyword>
<dbReference type="PROSITE" id="PS51085">
    <property type="entry name" value="2FE2S_FER_2"/>
    <property type="match status" value="1"/>
</dbReference>
<dbReference type="PROSITE" id="PS00197">
    <property type="entry name" value="2FE2S_FER_1"/>
    <property type="match status" value="1"/>
</dbReference>
<evidence type="ECO:0000256" key="2">
    <source>
        <dbReference type="ARBA" id="ARBA00022630"/>
    </source>
</evidence>
<comment type="similarity">
    <text evidence="9">In the N-terminal section; belongs to the FAD-binding oxidoreductase type 6 family.</text>
</comment>
<dbReference type="InterPro" id="IPR006058">
    <property type="entry name" value="2Fe2S_fd_BS"/>
</dbReference>